<reference evidence="1 2" key="2">
    <citation type="submission" date="2017-09" db="EMBL/GenBank/DDBJ databases">
        <title>Extensive intraspecific genome diversity in a model arbuscular mycorrhizal fungus.</title>
        <authorList>
            <person name="Chen E.C."/>
            <person name="Morin E."/>
            <person name="Beaudet D."/>
            <person name="Noel J."/>
            <person name="Ndikumana S."/>
            <person name="Charron P."/>
            <person name="St-Onge C."/>
            <person name="Giorgi J."/>
            <person name="Grigoriev I.V."/>
            <person name="Roux C."/>
            <person name="Martin F.M."/>
            <person name="Corradi N."/>
        </authorList>
    </citation>
    <scope>NUCLEOTIDE SEQUENCE [LARGE SCALE GENOMIC DNA]</scope>
    <source>
        <strain evidence="1 2">A5</strain>
    </source>
</reference>
<protein>
    <submittedName>
        <fullName evidence="1">Uncharacterized protein</fullName>
    </submittedName>
</protein>
<name>A0A2N0NV17_9GLOM</name>
<organism evidence="1 2">
    <name type="scientific">Rhizophagus irregularis</name>
    <dbReference type="NCBI Taxonomy" id="588596"/>
    <lineage>
        <taxon>Eukaryota</taxon>
        <taxon>Fungi</taxon>
        <taxon>Fungi incertae sedis</taxon>
        <taxon>Mucoromycota</taxon>
        <taxon>Glomeromycotina</taxon>
        <taxon>Glomeromycetes</taxon>
        <taxon>Glomerales</taxon>
        <taxon>Glomeraceae</taxon>
        <taxon>Rhizophagus</taxon>
    </lineage>
</organism>
<accession>A0A2N0NV17</accession>
<gene>
    <name evidence="1" type="ORF">RhiirA5_431391</name>
</gene>
<sequence>MFTTLRTDGDYPAKVIYLKIKMFIPSDQNIKTKIEDFEVSQLMPSQDFNIMPSVDINVMVVGLTTRTVTNINGQSTLNFYIEGDRELNKFWIEAKHNAW</sequence>
<dbReference type="EMBL" id="LLXJ01002635">
    <property type="protein sequence ID" value="PKB98424.1"/>
    <property type="molecule type" value="Genomic_DNA"/>
</dbReference>
<evidence type="ECO:0000313" key="1">
    <source>
        <dbReference type="EMBL" id="PKB98424.1"/>
    </source>
</evidence>
<dbReference type="AlphaFoldDB" id="A0A2N0NV17"/>
<reference evidence="1 2" key="1">
    <citation type="submission" date="2016-04" db="EMBL/GenBank/DDBJ databases">
        <title>Genome analyses suggest a sexual origin of heterokaryosis in a supposedly ancient asexual fungus.</title>
        <authorList>
            <person name="Ropars J."/>
            <person name="Sedzielewska K."/>
            <person name="Noel J."/>
            <person name="Charron P."/>
            <person name="Farinelli L."/>
            <person name="Marton T."/>
            <person name="Kruger M."/>
            <person name="Pelin A."/>
            <person name="Brachmann A."/>
            <person name="Corradi N."/>
        </authorList>
    </citation>
    <scope>NUCLEOTIDE SEQUENCE [LARGE SCALE GENOMIC DNA]</scope>
    <source>
        <strain evidence="1 2">A5</strain>
    </source>
</reference>
<dbReference type="Proteomes" id="UP000232722">
    <property type="component" value="Unassembled WGS sequence"/>
</dbReference>
<evidence type="ECO:0000313" key="2">
    <source>
        <dbReference type="Proteomes" id="UP000232722"/>
    </source>
</evidence>
<comment type="caution">
    <text evidence="1">The sequence shown here is derived from an EMBL/GenBank/DDBJ whole genome shotgun (WGS) entry which is preliminary data.</text>
</comment>
<proteinExistence type="predicted"/>